<evidence type="ECO:0000313" key="3">
    <source>
        <dbReference type="Proteomes" id="UP000321393"/>
    </source>
</evidence>
<evidence type="ECO:0000313" key="1">
    <source>
        <dbReference type="EMBL" id="KAA0051422.1"/>
    </source>
</evidence>
<evidence type="ECO:0008006" key="5">
    <source>
        <dbReference type="Google" id="ProtNLM"/>
    </source>
</evidence>
<comment type="caution">
    <text evidence="2">The sequence shown here is derived from an EMBL/GenBank/DDBJ whole genome shotgun (WGS) entry which is preliminary data.</text>
</comment>
<dbReference type="Proteomes" id="UP000321947">
    <property type="component" value="Unassembled WGS sequence"/>
</dbReference>
<evidence type="ECO:0000313" key="2">
    <source>
        <dbReference type="EMBL" id="TYK22226.1"/>
    </source>
</evidence>
<dbReference type="EMBL" id="SSTE01011267">
    <property type="protein sequence ID" value="KAA0051422.1"/>
    <property type="molecule type" value="Genomic_DNA"/>
</dbReference>
<sequence>MTEILSLRLEDTVCTESLDDVLSLGKQKSGREGFNYVRNQVSSKGKAPVFIQATDQQYLDDVAQSSNCRTEKKSGGLTHKKICYFCGKPGHIRP</sequence>
<dbReference type="EMBL" id="SSTD01005204">
    <property type="protein sequence ID" value="TYK22226.1"/>
    <property type="molecule type" value="Genomic_DNA"/>
</dbReference>
<dbReference type="AlphaFoldDB" id="A0A5D3DF58"/>
<reference evidence="3 4" key="1">
    <citation type="submission" date="2019-08" db="EMBL/GenBank/DDBJ databases">
        <title>Draft genome sequences of two oriental melons (Cucumis melo L. var makuwa).</title>
        <authorList>
            <person name="Kwon S.-Y."/>
        </authorList>
    </citation>
    <scope>NUCLEOTIDE SEQUENCE [LARGE SCALE GENOMIC DNA]</scope>
    <source>
        <strain evidence="4">cv. Chang Bougi</strain>
        <strain evidence="3">cv. SW 3</strain>
        <tissue evidence="2">Leaf</tissue>
    </source>
</reference>
<protein>
    <recommendedName>
        <fullName evidence="5">CCHC-type domain-containing protein</fullName>
    </recommendedName>
</protein>
<gene>
    <name evidence="2" type="ORF">E5676_scaffold333G001170</name>
    <name evidence="1" type="ORF">E6C27_scaffold55G001680</name>
</gene>
<proteinExistence type="predicted"/>
<name>A0A5D3DF58_CUCMM</name>
<organism evidence="2 4">
    <name type="scientific">Cucumis melo var. makuwa</name>
    <name type="common">Oriental melon</name>
    <dbReference type="NCBI Taxonomy" id="1194695"/>
    <lineage>
        <taxon>Eukaryota</taxon>
        <taxon>Viridiplantae</taxon>
        <taxon>Streptophyta</taxon>
        <taxon>Embryophyta</taxon>
        <taxon>Tracheophyta</taxon>
        <taxon>Spermatophyta</taxon>
        <taxon>Magnoliopsida</taxon>
        <taxon>eudicotyledons</taxon>
        <taxon>Gunneridae</taxon>
        <taxon>Pentapetalae</taxon>
        <taxon>rosids</taxon>
        <taxon>fabids</taxon>
        <taxon>Cucurbitales</taxon>
        <taxon>Cucurbitaceae</taxon>
        <taxon>Benincaseae</taxon>
        <taxon>Cucumis</taxon>
    </lineage>
</organism>
<accession>A0A5D3DF58</accession>
<dbReference type="Proteomes" id="UP000321393">
    <property type="component" value="Unassembled WGS sequence"/>
</dbReference>
<evidence type="ECO:0000313" key="4">
    <source>
        <dbReference type="Proteomes" id="UP000321947"/>
    </source>
</evidence>